<dbReference type="InterPro" id="IPR050551">
    <property type="entry name" value="Fructan_Metab_Enzymes"/>
</dbReference>
<accession>A0A0D3G1B5</accession>
<keyword evidence="8" id="KW-0325">Glycoprotein</keyword>
<dbReference type="CDD" id="cd18624">
    <property type="entry name" value="GH32_Fruct1-like"/>
    <property type="match status" value="2"/>
</dbReference>
<dbReference type="Proteomes" id="UP000026960">
    <property type="component" value="Chromosome 4"/>
</dbReference>
<dbReference type="PaxDb" id="65489-OBART04G28620.1"/>
<dbReference type="PANTHER" id="PTHR31953">
    <property type="entry name" value="BETA-FRUCTOFURANOSIDASE, INSOLUBLE ISOENZYME CWINV1-RELATED"/>
    <property type="match status" value="1"/>
</dbReference>
<organism evidence="12">
    <name type="scientific">Oryza barthii</name>
    <dbReference type="NCBI Taxonomy" id="65489"/>
    <lineage>
        <taxon>Eukaryota</taxon>
        <taxon>Viridiplantae</taxon>
        <taxon>Streptophyta</taxon>
        <taxon>Embryophyta</taxon>
        <taxon>Tracheophyta</taxon>
        <taxon>Spermatophyta</taxon>
        <taxon>Magnoliopsida</taxon>
        <taxon>Liliopsida</taxon>
        <taxon>Poales</taxon>
        <taxon>Poaceae</taxon>
        <taxon>BOP clade</taxon>
        <taxon>Oryzoideae</taxon>
        <taxon>Oryzeae</taxon>
        <taxon>Oryzinae</taxon>
        <taxon>Oryza</taxon>
    </lineage>
</organism>
<sequence length="1222" mass="133444">MCPVNGKLQLHDGRTAYHFQPAKFWQNGPLYHNGLYHFFYQYNPHGPLWDTGKLSWGHSVSGDLVNWAFLGTAIDPTDPFDVNGCWSGSATVLPGGRPAFLYTGRDAGGVQVQNVAFAKNPLDPLLREWEKPSCNPIIAFPADVVNNNFRDPTTAWLGRDGLWRMVVAAEVAGAGSALVYRSADFLRWERNAAPMHSSAAVPVLECPDFFPVAEHGTDGLDTSANGAGTGVKHVLKLSEFDTHQDFYMVGRYDDEGDTFSPEEPDRGDNCRRWRCLDYGQAYAAKSFFDARRNRRVQWLWVNEYDSKADDVAKGWAGVQAFPRKVWLDGDGKQLLQWPVDEIETLRTKRVGLQGTEVKAGGLHEIVGVASSQADVEVVFEIPNLEDEAESFDPDWLDPHKLCKDKGAASAHGGVGPFGLIVMASGDLQEQTAVFFRVFKHHGKYKVFMCTDLTRSSTKADVYKDAYGGFVDVDIQKDKSISLRTLIDHSVIESFGGGGQACITTRVYPEHAATSSSHLYVFNNGSGTVNVSKLEAWEMATATVNSADALDAITLLLAAASLYCSAMALAGLPLSVFAIAVHFCLVFSSSSSPPVCAANGHRDRTAYHFQPAKNWQNGPVYYNGMYHLFYQYNPHGALWDVGNLSWGHSVSGDLVNWAALDNALNPTAPFDANGCASGSVTILPDGVPVIMYSGIDARRRQVQNVAFPKNPRDPVLREWTKPGYNPVIPVPADVSPDNFRDPTTAWLGRDGLWRFAISAVADGVGATLVYRSTDFLRWERNAAPLHASRDAVMAECPDLFPVAEHGEDGLDLDASASGGAGAGVRHVLKVSMPDTLEDYYMVGRYDDADDTFTVPPEDLEAHGDDYRRWRRIDHGHLYASKTFYDAGKKRRVLWAWVNESDSEADDVAKGWSGLQSFPRAVWLDEGGRQLVQWPVEEIETLRRKRGVLLGGNEVEAGGLREIGGIAGSQADVEVAFEIASLAGADRLDPDHLRDPDALCGENGAAVHGGIGPFGLLVMASGDLRERTAVFFRVFRLSHGYTVLMCTDLTRSTSRAGVYKPSHGGFVDIDIEKDRAISLRTLIDHSIVESFGGGGRTCMTARVYPEHVATGSSHLYVFNNASDAVKVSKLEAWELATASVNAGDDGLISWRALIVPRRPVNPHRDGETGCNASTLVANGRGGRRRATISVGEARGGRRERTVERCTAGAGSTAEGGSQWGERWG</sequence>
<evidence type="ECO:0000259" key="11">
    <source>
        <dbReference type="Pfam" id="PF08244"/>
    </source>
</evidence>
<name>A0A0D3G1B5_9ORYZ</name>
<keyword evidence="7" id="KW-0378">Hydrolase</keyword>
<dbReference type="Gene3D" id="2.60.120.560">
    <property type="entry name" value="Exo-inulinase, domain 1"/>
    <property type="match status" value="2"/>
</dbReference>
<dbReference type="EnsemblPlants" id="OBART04G28620.1">
    <property type="protein sequence ID" value="OBART04G28620.1"/>
    <property type="gene ID" value="OBART04G28620"/>
</dbReference>
<dbReference type="InterPro" id="IPR013320">
    <property type="entry name" value="ConA-like_dom_sf"/>
</dbReference>
<evidence type="ECO:0000259" key="10">
    <source>
        <dbReference type="Pfam" id="PF00251"/>
    </source>
</evidence>
<protein>
    <recommendedName>
        <fullName evidence="4">beta-fructofuranosidase</fullName>
        <ecNumber evidence="4">3.2.1.26</ecNumber>
    </recommendedName>
</protein>
<evidence type="ECO:0000256" key="3">
    <source>
        <dbReference type="ARBA" id="ARBA00009902"/>
    </source>
</evidence>
<dbReference type="STRING" id="65489.A0A0D3G1B5"/>
<comment type="catalytic activity">
    <reaction evidence="1">
        <text>Hydrolysis of terminal non-reducing beta-D-fructofuranoside residues in beta-D-fructofuranosides.</text>
        <dbReference type="EC" id="3.2.1.26"/>
    </reaction>
</comment>
<evidence type="ECO:0000313" key="13">
    <source>
        <dbReference type="Proteomes" id="UP000026960"/>
    </source>
</evidence>
<evidence type="ECO:0000256" key="6">
    <source>
        <dbReference type="ARBA" id="ARBA00022525"/>
    </source>
</evidence>
<evidence type="ECO:0000256" key="8">
    <source>
        <dbReference type="ARBA" id="ARBA00023180"/>
    </source>
</evidence>
<evidence type="ECO:0000256" key="2">
    <source>
        <dbReference type="ARBA" id="ARBA00004191"/>
    </source>
</evidence>
<dbReference type="Pfam" id="PF08244">
    <property type="entry name" value="Glyco_hydro_32C"/>
    <property type="match status" value="2"/>
</dbReference>
<dbReference type="InterPro" id="IPR013189">
    <property type="entry name" value="Glyco_hydro_32_C"/>
</dbReference>
<feature type="domain" description="Glycosyl hydrolase family 32 N-terminal" evidence="10">
    <location>
        <begin position="18"/>
        <end position="338"/>
    </location>
</feature>
<comment type="similarity">
    <text evidence="3">Belongs to the glycosyl hydrolase 32 family.</text>
</comment>
<dbReference type="eggNOG" id="KOG0228">
    <property type="taxonomic scope" value="Eukaryota"/>
</dbReference>
<dbReference type="SMART" id="SM00640">
    <property type="entry name" value="Glyco_32"/>
    <property type="match status" value="2"/>
</dbReference>
<dbReference type="InterPro" id="IPR001362">
    <property type="entry name" value="Glyco_hydro_32"/>
</dbReference>
<evidence type="ECO:0000256" key="7">
    <source>
        <dbReference type="ARBA" id="ARBA00022801"/>
    </source>
</evidence>
<dbReference type="FunFam" id="2.60.120.560:FF:000002">
    <property type="entry name" value="Beta-fructofuranosidase, insoluble isoenzyme CWINV1"/>
    <property type="match status" value="2"/>
</dbReference>
<keyword evidence="9" id="KW-0326">Glycosidase</keyword>
<dbReference type="SUPFAM" id="SSF49899">
    <property type="entry name" value="Concanavalin A-like lectins/glucanases"/>
    <property type="match status" value="2"/>
</dbReference>
<reference evidence="12" key="2">
    <citation type="submission" date="2015-03" db="UniProtKB">
        <authorList>
            <consortium name="EnsemblPlants"/>
        </authorList>
    </citation>
    <scope>IDENTIFICATION</scope>
</reference>
<dbReference type="GO" id="GO:0005975">
    <property type="term" value="P:carbohydrate metabolic process"/>
    <property type="evidence" value="ECO:0007669"/>
    <property type="project" value="InterPro"/>
</dbReference>
<dbReference type="GO" id="GO:0004564">
    <property type="term" value="F:beta-fructofuranosidase activity"/>
    <property type="evidence" value="ECO:0007669"/>
    <property type="project" value="UniProtKB-EC"/>
</dbReference>
<dbReference type="InterPro" id="IPR013148">
    <property type="entry name" value="Glyco_hydro_32_N"/>
</dbReference>
<dbReference type="EC" id="3.2.1.26" evidence="4"/>
<feature type="domain" description="Glycosyl hydrolase family 32 N-terminal" evidence="10">
    <location>
        <begin position="607"/>
        <end position="933"/>
    </location>
</feature>
<comment type="subcellular location">
    <subcellularLocation>
        <location evidence="2">Secreted</location>
        <location evidence="2">Cell wall</location>
    </subcellularLocation>
</comment>
<evidence type="ECO:0000313" key="12">
    <source>
        <dbReference type="EnsemblPlants" id="OBART04G28620.1"/>
    </source>
</evidence>
<evidence type="ECO:0000256" key="9">
    <source>
        <dbReference type="ARBA" id="ARBA00023295"/>
    </source>
</evidence>
<feature type="domain" description="Glycosyl hydrolase family 32 C-terminal" evidence="11">
    <location>
        <begin position="957"/>
        <end position="1132"/>
    </location>
</feature>
<reference evidence="12" key="1">
    <citation type="journal article" date="2009" name="Rice">
        <title>De Novo Next Generation Sequencing of Plant Genomes.</title>
        <authorList>
            <person name="Rounsley S."/>
            <person name="Marri P.R."/>
            <person name="Yu Y."/>
            <person name="He R."/>
            <person name="Sisneros N."/>
            <person name="Goicoechea J.L."/>
            <person name="Lee S.J."/>
            <person name="Angelova A."/>
            <person name="Kudrna D."/>
            <person name="Luo M."/>
            <person name="Affourtit J."/>
            <person name="Desany B."/>
            <person name="Knight J."/>
            <person name="Niazi F."/>
            <person name="Egholm M."/>
            <person name="Wing R.A."/>
        </authorList>
    </citation>
    <scope>NUCLEOTIDE SEQUENCE [LARGE SCALE GENOMIC DNA]</scope>
    <source>
        <strain evidence="12">cv. IRGC 105608</strain>
    </source>
</reference>
<dbReference type="Pfam" id="PF00251">
    <property type="entry name" value="Glyco_hydro_32N"/>
    <property type="match status" value="2"/>
</dbReference>
<keyword evidence="6" id="KW-0964">Secreted</keyword>
<dbReference type="InterPro" id="IPR023296">
    <property type="entry name" value="Glyco_hydro_beta-prop_sf"/>
</dbReference>
<evidence type="ECO:0000256" key="4">
    <source>
        <dbReference type="ARBA" id="ARBA00012758"/>
    </source>
</evidence>
<evidence type="ECO:0000256" key="5">
    <source>
        <dbReference type="ARBA" id="ARBA00022512"/>
    </source>
</evidence>
<evidence type="ECO:0000256" key="1">
    <source>
        <dbReference type="ARBA" id="ARBA00000094"/>
    </source>
</evidence>
<proteinExistence type="inferred from homology"/>
<dbReference type="HOGENOM" id="CLU_007159_0_0_1"/>
<keyword evidence="5" id="KW-0134">Cell wall</keyword>
<dbReference type="Gramene" id="OBART04G28620.1">
    <property type="protein sequence ID" value="OBART04G28620.1"/>
    <property type="gene ID" value="OBART04G28620"/>
</dbReference>
<dbReference type="AlphaFoldDB" id="A0A0D3G1B5"/>
<keyword evidence="13" id="KW-1185">Reference proteome</keyword>
<feature type="domain" description="Glycosyl hydrolase family 32 C-terminal" evidence="11">
    <location>
        <begin position="341"/>
        <end position="537"/>
    </location>
</feature>
<dbReference type="SUPFAM" id="SSF75005">
    <property type="entry name" value="Arabinanase/levansucrase/invertase"/>
    <property type="match status" value="2"/>
</dbReference>
<dbReference type="Gene3D" id="2.115.10.20">
    <property type="entry name" value="Glycosyl hydrolase domain, family 43"/>
    <property type="match status" value="2"/>
</dbReference>